<feature type="transmembrane region" description="Helical" evidence="7">
    <location>
        <begin position="306"/>
        <end position="328"/>
    </location>
</feature>
<sequence length="329" mass="35947">MTAFSPIKMLPLLLPAAFLIIPAVLWFPQHRELLDSAYLYTFKTGFIGILLEALPFVLAGALLSSVIGVFVPDEAITRWIPQRALPALLFACLLGVIFPICECGMIPLVRRLLRKGMPLYVGIAFILSGPILNPIVFSATLTAFRTHPGLAYARMGLAFAVSLIIGLIVYATVKRSPLRLSMQRSDEELRHEALNGGKLAAVFTHAADDFFEMGKYLIFGCLLTSLIQTFVVQSSLASIGGRPLGSYLFMMGFAFVLSLCSTSDAFVASSFAHSFPSGSLLAFMVLGPMLDFKNAMMLMSLFKTRFALYLFFLIASTVFIGAILLSGWL</sequence>
<comment type="similarity">
    <text evidence="2">Belongs to the UPF0718 family.</text>
</comment>
<dbReference type="AlphaFoldDB" id="A0A089HPQ7"/>
<evidence type="ECO:0000256" key="6">
    <source>
        <dbReference type="ARBA" id="ARBA00023136"/>
    </source>
</evidence>
<dbReference type="PANTHER" id="PTHR34184">
    <property type="entry name" value="UPF0718 PROTEIN YCGR"/>
    <property type="match status" value="1"/>
</dbReference>
<comment type="subcellular location">
    <subcellularLocation>
        <location evidence="1">Cell membrane</location>
        <topology evidence="1">Multi-pass membrane protein</topology>
    </subcellularLocation>
</comment>
<evidence type="ECO:0000256" key="1">
    <source>
        <dbReference type="ARBA" id="ARBA00004651"/>
    </source>
</evidence>
<feature type="transmembrane region" description="Helical" evidence="7">
    <location>
        <begin position="119"/>
        <end position="144"/>
    </location>
</feature>
<keyword evidence="6 7" id="KW-0472">Membrane</keyword>
<dbReference type="EMBL" id="CP009288">
    <property type="protein sequence ID" value="AIQ12353.1"/>
    <property type="molecule type" value="Genomic_DNA"/>
</dbReference>
<dbReference type="OrthoDB" id="9810876at2"/>
<keyword evidence="3" id="KW-1003">Cell membrane</keyword>
<protein>
    <submittedName>
        <fullName evidence="8">Membrane protein</fullName>
    </submittedName>
</protein>
<organism evidence="8 9">
    <name type="scientific">Paenibacillus durus</name>
    <name type="common">Paenibacillus azotofixans</name>
    <dbReference type="NCBI Taxonomy" id="44251"/>
    <lineage>
        <taxon>Bacteria</taxon>
        <taxon>Bacillati</taxon>
        <taxon>Bacillota</taxon>
        <taxon>Bacilli</taxon>
        <taxon>Bacillales</taxon>
        <taxon>Paenibacillaceae</taxon>
        <taxon>Paenibacillus</taxon>
    </lineage>
</organism>
<feature type="transmembrane region" description="Helical" evidence="7">
    <location>
        <begin position="248"/>
        <end position="268"/>
    </location>
</feature>
<keyword evidence="4 7" id="KW-0812">Transmembrane</keyword>
<dbReference type="GO" id="GO:0005886">
    <property type="term" value="C:plasma membrane"/>
    <property type="evidence" value="ECO:0007669"/>
    <property type="project" value="UniProtKB-SubCell"/>
</dbReference>
<evidence type="ECO:0000256" key="3">
    <source>
        <dbReference type="ARBA" id="ARBA00022475"/>
    </source>
</evidence>
<gene>
    <name evidence="8" type="ORF">PDUR_10850</name>
</gene>
<dbReference type="RefSeq" id="WP_042206216.1">
    <property type="nucleotide sequence ID" value="NZ_CP009288.1"/>
</dbReference>
<evidence type="ECO:0000313" key="9">
    <source>
        <dbReference type="Proteomes" id="UP000029409"/>
    </source>
</evidence>
<evidence type="ECO:0000256" key="7">
    <source>
        <dbReference type="SAM" id="Phobius"/>
    </source>
</evidence>
<dbReference type="eggNOG" id="COG0701">
    <property type="taxonomic scope" value="Bacteria"/>
</dbReference>
<keyword evidence="5 7" id="KW-1133">Transmembrane helix</keyword>
<keyword evidence="9" id="KW-1185">Reference proteome</keyword>
<dbReference type="Proteomes" id="UP000029409">
    <property type="component" value="Chromosome"/>
</dbReference>
<reference evidence="8 9" key="1">
    <citation type="submission" date="2014-08" db="EMBL/GenBank/DDBJ databases">
        <title>Comparative genomics of the Paenibacillus odorifer group.</title>
        <authorList>
            <person name="den Bakker H.C."/>
            <person name="Tsai Y.-C."/>
            <person name="Martin N."/>
            <person name="Korlach J."/>
            <person name="Wiedmann M."/>
        </authorList>
    </citation>
    <scope>NUCLEOTIDE SEQUENCE [LARGE SCALE GENOMIC DNA]</scope>
    <source>
        <strain evidence="8 9">DSM 1735</strain>
    </source>
</reference>
<evidence type="ECO:0000313" key="8">
    <source>
        <dbReference type="EMBL" id="AIQ12353.1"/>
    </source>
</evidence>
<feature type="transmembrane region" description="Helical" evidence="7">
    <location>
        <begin position="49"/>
        <end position="72"/>
    </location>
</feature>
<evidence type="ECO:0000256" key="4">
    <source>
        <dbReference type="ARBA" id="ARBA00022692"/>
    </source>
</evidence>
<dbReference type="PANTHER" id="PTHR34184:SF4">
    <property type="entry name" value="UPF0718 PROTEIN YCGR"/>
    <property type="match status" value="1"/>
</dbReference>
<feature type="transmembrane region" description="Helical" evidence="7">
    <location>
        <begin position="84"/>
        <end position="107"/>
    </location>
</feature>
<dbReference type="Pfam" id="PF03773">
    <property type="entry name" value="ArsP_1"/>
    <property type="match status" value="1"/>
</dbReference>
<evidence type="ECO:0000256" key="2">
    <source>
        <dbReference type="ARBA" id="ARBA00006386"/>
    </source>
</evidence>
<name>A0A089HPQ7_PAEDU</name>
<evidence type="ECO:0000256" key="5">
    <source>
        <dbReference type="ARBA" id="ARBA00022989"/>
    </source>
</evidence>
<feature type="transmembrane region" description="Helical" evidence="7">
    <location>
        <begin position="151"/>
        <end position="173"/>
    </location>
</feature>
<proteinExistence type="inferred from homology"/>
<feature type="transmembrane region" description="Helical" evidence="7">
    <location>
        <begin position="216"/>
        <end position="236"/>
    </location>
</feature>
<dbReference type="InterPro" id="IPR005524">
    <property type="entry name" value="DUF318"/>
</dbReference>
<feature type="transmembrane region" description="Helical" evidence="7">
    <location>
        <begin position="12"/>
        <end position="29"/>
    </location>
</feature>
<dbReference type="KEGG" id="pdu:PDUR_10850"/>
<accession>A0A089HPQ7</accession>
<dbReference type="InterPro" id="IPR052923">
    <property type="entry name" value="UPF0718"/>
</dbReference>
<dbReference type="STRING" id="44251.PDUR_10850"/>
<feature type="transmembrane region" description="Helical" evidence="7">
    <location>
        <begin position="274"/>
        <end position="294"/>
    </location>
</feature>